<gene>
    <name evidence="1" type="ORF">SE17_23690</name>
</gene>
<dbReference type="Pfam" id="PF03237">
    <property type="entry name" value="Terminase_6N"/>
    <property type="match status" value="1"/>
</dbReference>
<dbReference type="Proteomes" id="UP000050509">
    <property type="component" value="Unassembled WGS sequence"/>
</dbReference>
<evidence type="ECO:0000313" key="1">
    <source>
        <dbReference type="EMBL" id="KPV51007.1"/>
    </source>
</evidence>
<name>A0A0P9FDP2_9CHLR</name>
<reference evidence="1 2" key="1">
    <citation type="submission" date="2015-09" db="EMBL/GenBank/DDBJ databases">
        <title>Draft genome sequence of Kouleothrix aurantiaca JCM 19913.</title>
        <authorList>
            <person name="Hemp J."/>
        </authorList>
    </citation>
    <scope>NUCLEOTIDE SEQUENCE [LARGE SCALE GENOMIC DNA]</scope>
    <source>
        <strain evidence="1 2">COM-B</strain>
    </source>
</reference>
<proteinExistence type="predicted"/>
<dbReference type="AlphaFoldDB" id="A0A0P9FDP2"/>
<sequence>MPQISLKLRRPHQGQATIYKGMRRFNVISCGRRFGKTIIGTNLLLEAALEGLPVAWASPTYKMLLEVWRDFLQLAAPVIAKNGIDKQNKRVTLITGAVVDFWSLASADSIRGRKYRRFIIDEAAMDSALLDHWNLVIRATLADYKGDAFFLSTPKGRNGFWSLFQLGLDDAQGDWASFQMPTVTN</sequence>
<organism evidence="1 2">
    <name type="scientific">Kouleothrix aurantiaca</name>
    <dbReference type="NCBI Taxonomy" id="186479"/>
    <lineage>
        <taxon>Bacteria</taxon>
        <taxon>Bacillati</taxon>
        <taxon>Chloroflexota</taxon>
        <taxon>Chloroflexia</taxon>
        <taxon>Chloroflexales</taxon>
        <taxon>Roseiflexineae</taxon>
        <taxon>Roseiflexaceae</taxon>
        <taxon>Kouleothrix</taxon>
    </lineage>
</organism>
<evidence type="ECO:0000313" key="2">
    <source>
        <dbReference type="Proteomes" id="UP000050509"/>
    </source>
</evidence>
<dbReference type="InterPro" id="IPR027417">
    <property type="entry name" value="P-loop_NTPase"/>
</dbReference>
<keyword evidence="2" id="KW-1185">Reference proteome</keyword>
<feature type="non-terminal residue" evidence="1">
    <location>
        <position position="185"/>
    </location>
</feature>
<dbReference type="EMBL" id="LJCR01001117">
    <property type="protein sequence ID" value="KPV51007.1"/>
    <property type="molecule type" value="Genomic_DNA"/>
</dbReference>
<dbReference type="Gene3D" id="3.40.50.300">
    <property type="entry name" value="P-loop containing nucleotide triphosphate hydrolases"/>
    <property type="match status" value="1"/>
</dbReference>
<accession>A0A0P9FDP2</accession>
<comment type="caution">
    <text evidence="1">The sequence shown here is derived from an EMBL/GenBank/DDBJ whole genome shotgun (WGS) entry which is preliminary data.</text>
</comment>
<protein>
    <submittedName>
        <fullName evidence="1">Uncharacterized protein</fullName>
    </submittedName>
</protein>